<dbReference type="Proteomes" id="UP000607653">
    <property type="component" value="Unassembled WGS sequence"/>
</dbReference>
<gene>
    <name evidence="2" type="ORF">HUJ06_006331</name>
</gene>
<proteinExistence type="predicted"/>
<evidence type="ECO:0000256" key="1">
    <source>
        <dbReference type="SAM" id="MobiDB-lite"/>
    </source>
</evidence>
<dbReference type="EMBL" id="DUZY01000004">
    <property type="protein sequence ID" value="DAD35691.1"/>
    <property type="molecule type" value="Genomic_DNA"/>
</dbReference>
<accession>A0A822YVW6</accession>
<dbReference type="AlphaFoldDB" id="A0A822YVW6"/>
<evidence type="ECO:0000313" key="3">
    <source>
        <dbReference type="Proteomes" id="UP000607653"/>
    </source>
</evidence>
<organism evidence="2 3">
    <name type="scientific">Nelumbo nucifera</name>
    <name type="common">Sacred lotus</name>
    <dbReference type="NCBI Taxonomy" id="4432"/>
    <lineage>
        <taxon>Eukaryota</taxon>
        <taxon>Viridiplantae</taxon>
        <taxon>Streptophyta</taxon>
        <taxon>Embryophyta</taxon>
        <taxon>Tracheophyta</taxon>
        <taxon>Spermatophyta</taxon>
        <taxon>Magnoliopsida</taxon>
        <taxon>Proteales</taxon>
        <taxon>Nelumbonaceae</taxon>
        <taxon>Nelumbo</taxon>
    </lineage>
</organism>
<feature type="region of interest" description="Disordered" evidence="1">
    <location>
        <begin position="1"/>
        <end position="53"/>
    </location>
</feature>
<reference evidence="2 3" key="1">
    <citation type="journal article" date="2020" name="Mol. Biol. Evol.">
        <title>Distinct Expression and Methylation Patterns for Genes with Different Fates following a Single Whole-Genome Duplication in Flowering Plants.</title>
        <authorList>
            <person name="Shi T."/>
            <person name="Rahmani R.S."/>
            <person name="Gugger P.F."/>
            <person name="Wang M."/>
            <person name="Li H."/>
            <person name="Zhang Y."/>
            <person name="Li Z."/>
            <person name="Wang Q."/>
            <person name="Van de Peer Y."/>
            <person name="Marchal K."/>
            <person name="Chen J."/>
        </authorList>
    </citation>
    <scope>NUCLEOTIDE SEQUENCE [LARGE SCALE GENOMIC DNA]</scope>
    <source>
        <tissue evidence="2">Leaf</tissue>
    </source>
</reference>
<protein>
    <submittedName>
        <fullName evidence="2">Uncharacterized protein</fullName>
    </submittedName>
</protein>
<comment type="caution">
    <text evidence="2">The sequence shown here is derived from an EMBL/GenBank/DDBJ whole genome shotgun (WGS) entry which is preliminary data.</text>
</comment>
<name>A0A822YVW6_NELNU</name>
<sequence length="53" mass="5228">MVGASTVNVAHAAAPSSLHGPPPCLSLGANSPSSSSTLAFPPKPIQGKVSFKQ</sequence>
<evidence type="ECO:0000313" key="2">
    <source>
        <dbReference type="EMBL" id="DAD35691.1"/>
    </source>
</evidence>
<keyword evidence="3" id="KW-1185">Reference proteome</keyword>